<feature type="non-terminal residue" evidence="1">
    <location>
        <position position="1367"/>
    </location>
</feature>
<protein>
    <submittedName>
        <fullName evidence="1">Uncharacterized protein</fullName>
    </submittedName>
</protein>
<name>A0ABQ5KGY6_9EUKA</name>
<dbReference type="EMBL" id="BQXS01009736">
    <property type="protein sequence ID" value="GKT31774.1"/>
    <property type="molecule type" value="Genomic_DNA"/>
</dbReference>
<reference evidence="1" key="1">
    <citation type="submission" date="2022-03" db="EMBL/GenBank/DDBJ databases">
        <title>Draft genome sequence of Aduncisulcus paluster, a free-living microaerophilic Fornicata.</title>
        <authorList>
            <person name="Yuyama I."/>
            <person name="Kume K."/>
            <person name="Tamura T."/>
            <person name="Inagaki Y."/>
            <person name="Hashimoto T."/>
        </authorList>
    </citation>
    <scope>NUCLEOTIDE SEQUENCE</scope>
    <source>
        <strain evidence="1">NY0171</strain>
    </source>
</reference>
<gene>
    <name evidence="1" type="ORF">ADUPG1_006132</name>
</gene>
<comment type="caution">
    <text evidence="1">The sequence shown here is derived from an EMBL/GenBank/DDBJ whole genome shotgun (WGS) entry which is preliminary data.</text>
</comment>
<proteinExistence type="predicted"/>
<evidence type="ECO:0000313" key="1">
    <source>
        <dbReference type="EMBL" id="GKT31774.1"/>
    </source>
</evidence>
<keyword evidence="2" id="KW-1185">Reference proteome</keyword>
<sequence length="1367" mass="153590">MIYLSVFDDKKVIGSEIIQAFSSHPHNPLVFVLFSDFSFQICSFTKTIDEKLYMEILHQSCLERYFEPPLNLDTFSVSCEKTPIHENERFISVSYDSYLSIISVVKDELPASSCSESFKIQSSCFSIPCSICSISVPNGTPLSSILPIVHENHLFIVSMAFLDPGKQLRAEGIHGVSKSSDEKGGICEKSESLFPKLAVCLSKNRTSHSVSDSSTSTYLSVCCEVRPKDKIVCQHGWSLIHKNPCYIILPIERHEDISPRSDEPCISVCALILSQEIILMNIDGIIDRISTFSQKLKSIPSGEVLLQDQISPVPRSVCEVPRAYSLRISQFKPQNGYIIFYSDGSAFLFLFRFSLNLPSIISSDSVHKYTKSEEFISFSPISTCKLPKISSILRVSSYLMPILPIDFPSKSPEFSLSDSFSCVPSSSCCYFIKNNTIISCNDSRILGWQVVLSPVKSEIEGSDSSNDQMKLRSISYSNEYLDRKYLHSLGNIVDVIPARSQSQYSPSNSFYSLRSQGNIGEICPIQIGIPILPGKCGLELDFIPYFIESFEMPIFDSDLTVTHDIVSFEICMDNSMKNLQIIQSQMDESSLSISPKIEFPEGWCSFCSVLGFQTEIGIMGKQIDIDLSKQVYALKTFRLVHSITSMKTKQVQFIEFSSIFIPSVCYCRFTVSKNMDLPKKTLNNISGILIAAGKSLIILEYNKDSIEDKSSSPSNLWSIIRILTFIHPITHVDCCGQYFGICFEKLDDIVVFNILDFFKDYSSLSKTRIQDKSYWWEEIIGDVSYYETADQTDGTTMKLKPKDISMGLDILSCFRIPYFGSSISIRQMKLVQWADDMSFGVVVSTLDGKLSDYSSLSKTRIQDKSYWWEEIIGDVSYYETADQTDGTTMKLKPKDISMGLDILSCFRIPYFGSSISIRQMKLVQWADDMSFGVVVSTLDGKLSVYSYPHDIVGKIRTRGGFHPKISLQQWNIYPFSSNIFPICECSEDYNSVVIRGIVISPNIRECVGISCNYQSFLLQKASSKNGEAQFELEPFIMSSNSTSMTVYICGKYRSNGFMCLRDILLLSDKCLFFIGTLSNSEESEYGNIASTRCVESKGEKLCVQSQINSQVSVFYNHSLKLFLPSKMCIVQSSWIPLRNISNSNVIQAKKEKARRSMPRGHYRWTNEALFSTVSDSPLLVVCHHQFISSFTNHSKFVSEGEKDSHSVQSQAEVSFPNEYVTLSIFSGSQCILSIPLGSSQLECHALAVLDLQDTNPPQQQYKGLCQSGKSRRCVVILSLHNAYISDPSQRSKLVFFSLFRTDPSVSETSMSKGRFLDAECDTLSRDAATSHKTTLLDWEVLGCLSLQHPCSVINSHNDGTFSISVND</sequence>
<organism evidence="1 2">
    <name type="scientific">Aduncisulcus paluster</name>
    <dbReference type="NCBI Taxonomy" id="2918883"/>
    <lineage>
        <taxon>Eukaryota</taxon>
        <taxon>Metamonada</taxon>
        <taxon>Carpediemonas-like organisms</taxon>
        <taxon>Aduncisulcus</taxon>
    </lineage>
</organism>
<accession>A0ABQ5KGY6</accession>
<dbReference type="Proteomes" id="UP001057375">
    <property type="component" value="Unassembled WGS sequence"/>
</dbReference>
<evidence type="ECO:0000313" key="2">
    <source>
        <dbReference type="Proteomes" id="UP001057375"/>
    </source>
</evidence>